<reference evidence="9 10" key="1">
    <citation type="submission" date="2017-04" db="EMBL/GenBank/DDBJ databases">
        <authorList>
            <person name="Afonso C.L."/>
            <person name="Miller P.J."/>
            <person name="Scott M.A."/>
            <person name="Spackman E."/>
            <person name="Goraichik I."/>
            <person name="Dimitrov K.M."/>
            <person name="Suarez D.L."/>
            <person name="Swayne D.E."/>
        </authorList>
    </citation>
    <scope>NUCLEOTIDE SEQUENCE [LARGE SCALE GENOMIC DNA]</scope>
    <source>
        <strain evidence="9 10">LMG26642</strain>
    </source>
</reference>
<organism evidence="9 10">
    <name type="scientific">Carnobacterium iners</name>
    <dbReference type="NCBI Taxonomy" id="1073423"/>
    <lineage>
        <taxon>Bacteria</taxon>
        <taxon>Bacillati</taxon>
        <taxon>Bacillota</taxon>
        <taxon>Bacilli</taxon>
        <taxon>Lactobacillales</taxon>
        <taxon>Carnobacteriaceae</taxon>
        <taxon>Carnobacterium</taxon>
    </lineage>
</organism>
<dbReference type="EMBL" id="FXBJ01000002">
    <property type="protein sequence ID" value="SMH27188.1"/>
    <property type="molecule type" value="Genomic_DNA"/>
</dbReference>
<evidence type="ECO:0000256" key="4">
    <source>
        <dbReference type="ARBA" id="ARBA00022833"/>
    </source>
</evidence>
<dbReference type="Gene3D" id="3.40.1360.10">
    <property type="match status" value="1"/>
</dbReference>
<sequence length="235" mass="26412">MIETCNSILKMGFQDGSRFFTFLFNDFLLFKERNGIYLYPEPITKLMDSYMKLPGIGAKTAARLAFFTINMKEDDVTDFAKALISAKRDLNYCSICGHITQDDPCSICQDKSRDRSIILVVEDPKDVISLEKMREYHGLYHILHGVLSPIEGTGPEDINIPSLIRRLQSEEVKEVIIATNATAEGEATAMYLSRLIRPAGIKVTRLAHGLSVGSDIEYADEITLLKAVEGRREIE</sequence>
<keyword evidence="2 7" id="KW-0227">DNA damage</keyword>
<protein>
    <recommendedName>
        <fullName evidence="7">Recombination protein RecR</fullName>
    </recommendedName>
</protein>
<feature type="zinc finger region" description="C4-type" evidence="7">
    <location>
        <begin position="93"/>
        <end position="108"/>
    </location>
</feature>
<dbReference type="Gene3D" id="3.30.60.80">
    <property type="match status" value="1"/>
</dbReference>
<dbReference type="SUPFAM" id="SSF111304">
    <property type="entry name" value="Recombination protein RecR"/>
    <property type="match status" value="1"/>
</dbReference>
<name>A0A1X7MS74_9LACT</name>
<accession>A0A1X7MS74</accession>
<evidence type="ECO:0000256" key="5">
    <source>
        <dbReference type="ARBA" id="ARBA00023172"/>
    </source>
</evidence>
<dbReference type="PANTHER" id="PTHR30446:SF0">
    <property type="entry name" value="RECOMBINATION PROTEIN RECR"/>
    <property type="match status" value="1"/>
</dbReference>
<dbReference type="PROSITE" id="PS01300">
    <property type="entry name" value="RECR"/>
    <property type="match status" value="1"/>
</dbReference>
<dbReference type="AlphaFoldDB" id="A0A1X7MS74"/>
<evidence type="ECO:0000256" key="1">
    <source>
        <dbReference type="ARBA" id="ARBA00022723"/>
    </source>
</evidence>
<evidence type="ECO:0000259" key="8">
    <source>
        <dbReference type="PROSITE" id="PS50880"/>
    </source>
</evidence>
<dbReference type="Gene3D" id="1.10.8.420">
    <property type="entry name" value="RecR Domain 1"/>
    <property type="match status" value="1"/>
</dbReference>
<dbReference type="STRING" id="1073423.SAMN04488700_0511"/>
<dbReference type="Pfam" id="PF21176">
    <property type="entry name" value="RecR_HhH"/>
    <property type="match status" value="1"/>
</dbReference>
<dbReference type="InterPro" id="IPR034137">
    <property type="entry name" value="TOPRIM_RecR"/>
</dbReference>
<evidence type="ECO:0000256" key="7">
    <source>
        <dbReference type="HAMAP-Rule" id="MF_00017"/>
    </source>
</evidence>
<evidence type="ECO:0000256" key="6">
    <source>
        <dbReference type="ARBA" id="ARBA00023204"/>
    </source>
</evidence>
<dbReference type="HAMAP" id="MF_00017">
    <property type="entry name" value="RecR"/>
    <property type="match status" value="1"/>
</dbReference>
<dbReference type="Pfam" id="PF02132">
    <property type="entry name" value="RecR_ZnF"/>
    <property type="match status" value="1"/>
</dbReference>
<keyword evidence="6 7" id="KW-0234">DNA repair</keyword>
<dbReference type="PANTHER" id="PTHR30446">
    <property type="entry name" value="RECOMBINATION PROTEIN RECR"/>
    <property type="match status" value="1"/>
</dbReference>
<dbReference type="InterPro" id="IPR006171">
    <property type="entry name" value="TOPRIM_dom"/>
</dbReference>
<keyword evidence="1 7" id="KW-0479">Metal-binding</keyword>
<dbReference type="Proteomes" id="UP000193435">
    <property type="component" value="Unassembled WGS sequence"/>
</dbReference>
<evidence type="ECO:0000313" key="10">
    <source>
        <dbReference type="Proteomes" id="UP000193435"/>
    </source>
</evidence>
<dbReference type="Pfam" id="PF21175">
    <property type="entry name" value="RecR_C"/>
    <property type="match status" value="1"/>
</dbReference>
<feature type="domain" description="Toprim" evidence="8">
    <location>
        <begin position="116"/>
        <end position="211"/>
    </location>
</feature>
<dbReference type="PROSITE" id="PS50880">
    <property type="entry name" value="TOPRIM"/>
    <property type="match status" value="1"/>
</dbReference>
<dbReference type="GO" id="GO:0006281">
    <property type="term" value="P:DNA repair"/>
    <property type="evidence" value="ECO:0007669"/>
    <property type="project" value="UniProtKB-UniRule"/>
</dbReference>
<comment type="similarity">
    <text evidence="7">Belongs to the RecR family.</text>
</comment>
<keyword evidence="10" id="KW-1185">Reference proteome</keyword>
<comment type="function">
    <text evidence="7">May play a role in DNA repair. It seems to be involved in an RecBC-independent recombinational process of DNA repair. It may act with RecF and RecO.</text>
</comment>
<evidence type="ECO:0000313" key="9">
    <source>
        <dbReference type="EMBL" id="SMH27188.1"/>
    </source>
</evidence>
<dbReference type="InterPro" id="IPR015967">
    <property type="entry name" value="Rcmb_RecR_Znf"/>
</dbReference>
<keyword evidence="3 7" id="KW-0863">Zinc-finger</keyword>
<dbReference type="NCBIfam" id="TIGR00615">
    <property type="entry name" value="recR"/>
    <property type="match status" value="1"/>
</dbReference>
<dbReference type="CDD" id="cd01025">
    <property type="entry name" value="TOPRIM_recR"/>
    <property type="match status" value="1"/>
</dbReference>
<dbReference type="GO" id="GO:0006310">
    <property type="term" value="P:DNA recombination"/>
    <property type="evidence" value="ECO:0007669"/>
    <property type="project" value="UniProtKB-UniRule"/>
</dbReference>
<evidence type="ECO:0000256" key="2">
    <source>
        <dbReference type="ARBA" id="ARBA00022763"/>
    </source>
</evidence>
<dbReference type="Pfam" id="PF13662">
    <property type="entry name" value="Toprim_4"/>
    <property type="match status" value="1"/>
</dbReference>
<keyword evidence="4 7" id="KW-0862">Zinc</keyword>
<evidence type="ECO:0000256" key="3">
    <source>
        <dbReference type="ARBA" id="ARBA00022771"/>
    </source>
</evidence>
<dbReference type="GO" id="GO:0008270">
    <property type="term" value="F:zinc ion binding"/>
    <property type="evidence" value="ECO:0007669"/>
    <property type="project" value="UniProtKB-KW"/>
</dbReference>
<dbReference type="SMART" id="SM00493">
    <property type="entry name" value="TOPRIM"/>
    <property type="match status" value="1"/>
</dbReference>
<dbReference type="InterPro" id="IPR000093">
    <property type="entry name" value="DNA_Rcmb_RecR"/>
</dbReference>
<dbReference type="GO" id="GO:0003677">
    <property type="term" value="F:DNA binding"/>
    <property type="evidence" value="ECO:0007669"/>
    <property type="project" value="UniProtKB-UniRule"/>
</dbReference>
<gene>
    <name evidence="7" type="primary">recR</name>
    <name evidence="9" type="ORF">SAMN04488700_0511</name>
</gene>
<proteinExistence type="inferred from homology"/>
<dbReference type="RefSeq" id="WP_256205863.1">
    <property type="nucleotide sequence ID" value="NZ_FOAH01000020.1"/>
</dbReference>
<dbReference type="InterPro" id="IPR023627">
    <property type="entry name" value="Rcmb_RecR"/>
</dbReference>
<dbReference type="Gene3D" id="6.10.250.240">
    <property type="match status" value="1"/>
</dbReference>
<keyword evidence="5 7" id="KW-0233">DNA recombination</keyword>